<dbReference type="Pfam" id="PF00227">
    <property type="entry name" value="Proteasome"/>
    <property type="match status" value="1"/>
</dbReference>
<dbReference type="EMBL" id="HBFN01002529">
    <property type="protein sequence ID" value="CAD8779389.1"/>
    <property type="molecule type" value="Transcribed_RNA"/>
</dbReference>
<dbReference type="GO" id="GO:0019773">
    <property type="term" value="C:proteasome core complex, alpha-subunit complex"/>
    <property type="evidence" value="ECO:0007669"/>
    <property type="project" value="InterPro"/>
</dbReference>
<dbReference type="InterPro" id="IPR050115">
    <property type="entry name" value="Proteasome_alpha"/>
</dbReference>
<dbReference type="GO" id="GO:0006511">
    <property type="term" value="P:ubiquitin-dependent protein catabolic process"/>
    <property type="evidence" value="ECO:0007669"/>
    <property type="project" value="InterPro"/>
</dbReference>
<feature type="domain" description="Proteasome alpha-type subunits" evidence="2">
    <location>
        <begin position="8"/>
        <end position="30"/>
    </location>
</feature>
<gene>
    <name evidence="3" type="ORF">HTEP1355_LOCUS1545</name>
</gene>
<sequence length="261" mass="29838">MSSIKGGYDLSTAIYSPEGRIFQLEYISKFIKNSPLIIGIISSDGILLLAENSKDLTIGKYFNTKKIFYINSKSALAATGQPGDYTRLIERIKFEDKTYVQNFSESLTGNLLSSRLAEIVHLHTLYWHLRPFACSIILGTISSFLPNLFSILSTGFFTKCTASAIGRNSKFLKNPLSTSINLKKSCRQNLISISMHLIKIQKNFEPESFEVLWFTKDHPTFKNPISFNIKKETYRKNKLFLKKVLDEEEKMKAFELSFLIR</sequence>
<protein>
    <recommendedName>
        <fullName evidence="2">Proteasome alpha-type subunits domain-containing protein</fullName>
    </recommendedName>
</protein>
<evidence type="ECO:0000259" key="2">
    <source>
        <dbReference type="SMART" id="SM00948"/>
    </source>
</evidence>
<evidence type="ECO:0000256" key="1">
    <source>
        <dbReference type="ARBA" id="ARBA00022942"/>
    </source>
</evidence>
<dbReference type="InterPro" id="IPR029055">
    <property type="entry name" value="Ntn_hydrolases_N"/>
</dbReference>
<dbReference type="SUPFAM" id="SSF56235">
    <property type="entry name" value="N-terminal nucleophile aminohydrolases (Ntn hydrolases)"/>
    <property type="match status" value="1"/>
</dbReference>
<dbReference type="InterPro" id="IPR000426">
    <property type="entry name" value="Proteasome_asu_N"/>
</dbReference>
<dbReference type="AlphaFoldDB" id="A0A7S0V3L9"/>
<dbReference type="SMART" id="SM00948">
    <property type="entry name" value="Proteasome_A_N"/>
    <property type="match status" value="1"/>
</dbReference>
<proteinExistence type="predicted"/>
<dbReference type="Pfam" id="PF10584">
    <property type="entry name" value="Proteasome_A_N"/>
    <property type="match status" value="1"/>
</dbReference>
<dbReference type="InterPro" id="IPR001353">
    <property type="entry name" value="Proteasome_sua/b"/>
</dbReference>
<dbReference type="PANTHER" id="PTHR11599">
    <property type="entry name" value="PROTEASOME SUBUNIT ALPHA/BETA"/>
    <property type="match status" value="1"/>
</dbReference>
<accession>A0A7S0V3L9</accession>
<evidence type="ECO:0000313" key="3">
    <source>
        <dbReference type="EMBL" id="CAD8779389.1"/>
    </source>
</evidence>
<name>A0A7S0V3L9_9CRYP</name>
<dbReference type="Gene3D" id="3.60.20.10">
    <property type="entry name" value="Glutamine Phosphoribosylpyrophosphate, subunit 1, domain 1"/>
    <property type="match status" value="1"/>
</dbReference>
<reference evidence="3" key="1">
    <citation type="submission" date="2021-01" db="EMBL/GenBank/DDBJ databases">
        <authorList>
            <person name="Corre E."/>
            <person name="Pelletier E."/>
            <person name="Niang G."/>
            <person name="Scheremetjew M."/>
            <person name="Finn R."/>
            <person name="Kale V."/>
            <person name="Holt S."/>
            <person name="Cochrane G."/>
            <person name="Meng A."/>
            <person name="Brown T."/>
            <person name="Cohen L."/>
        </authorList>
    </citation>
    <scope>NUCLEOTIDE SEQUENCE</scope>
    <source>
        <strain evidence="3">CCMP443</strain>
    </source>
</reference>
<organism evidence="3">
    <name type="scientific">Hemiselmis tepida</name>
    <dbReference type="NCBI Taxonomy" id="464990"/>
    <lineage>
        <taxon>Eukaryota</taxon>
        <taxon>Cryptophyceae</taxon>
        <taxon>Cryptomonadales</taxon>
        <taxon>Hemiselmidaceae</taxon>
        <taxon>Hemiselmis</taxon>
    </lineage>
</organism>
<keyword evidence="1" id="KW-0647">Proteasome</keyword>